<evidence type="ECO:0008006" key="3">
    <source>
        <dbReference type="Google" id="ProtNLM"/>
    </source>
</evidence>
<name>A0ABV2M698_9FIRM</name>
<accession>A0ABV2M698</accession>
<dbReference type="Proteomes" id="UP001549106">
    <property type="component" value="Unassembled WGS sequence"/>
</dbReference>
<gene>
    <name evidence="1" type="ORF">ABID24_003178</name>
</gene>
<protein>
    <recommendedName>
        <fullName evidence="3">Kinase</fullName>
    </recommendedName>
</protein>
<comment type="caution">
    <text evidence="1">The sequence shown here is derived from an EMBL/GenBank/DDBJ whole genome shotgun (WGS) entry which is preliminary data.</text>
</comment>
<evidence type="ECO:0000313" key="1">
    <source>
        <dbReference type="EMBL" id="MET3751916.1"/>
    </source>
</evidence>
<organism evidence="1 2">
    <name type="scientific">Blautia caecimuris</name>
    <dbReference type="NCBI Taxonomy" id="1796615"/>
    <lineage>
        <taxon>Bacteria</taxon>
        <taxon>Bacillati</taxon>
        <taxon>Bacillota</taxon>
        <taxon>Clostridia</taxon>
        <taxon>Lachnospirales</taxon>
        <taxon>Lachnospiraceae</taxon>
        <taxon>Blautia</taxon>
    </lineage>
</organism>
<sequence length="80" mass="9388">MRLETVQDALNRKNISFTYTEEDGCGSLDFMFRGLSFHVWEYHDDVWGAETNIYEAGRSIDVEGDYEAQISREILSWPEF</sequence>
<evidence type="ECO:0000313" key="2">
    <source>
        <dbReference type="Proteomes" id="UP001549106"/>
    </source>
</evidence>
<dbReference type="RefSeq" id="WP_173753178.1">
    <property type="nucleotide sequence ID" value="NZ_BAABXN010000001.1"/>
</dbReference>
<dbReference type="EMBL" id="JBEPMJ010000031">
    <property type="protein sequence ID" value="MET3751916.1"/>
    <property type="molecule type" value="Genomic_DNA"/>
</dbReference>
<proteinExistence type="predicted"/>
<keyword evidence="2" id="KW-1185">Reference proteome</keyword>
<reference evidence="1 2" key="1">
    <citation type="submission" date="2024-06" db="EMBL/GenBank/DDBJ databases">
        <title>Genomic Encyclopedia of Type Strains, Phase IV (KMG-IV): sequencing the most valuable type-strain genomes for metagenomic binning, comparative biology and taxonomic classification.</title>
        <authorList>
            <person name="Goeker M."/>
        </authorList>
    </citation>
    <scope>NUCLEOTIDE SEQUENCE [LARGE SCALE GENOMIC DNA]</scope>
    <source>
        <strain evidence="1 2">DSM 29492</strain>
    </source>
</reference>